<evidence type="ECO:0000313" key="1">
    <source>
        <dbReference type="EMBL" id="CAC5395840.1"/>
    </source>
</evidence>
<dbReference type="Gene3D" id="3.40.50.1110">
    <property type="entry name" value="SGNH hydrolase"/>
    <property type="match status" value="1"/>
</dbReference>
<reference evidence="1 2" key="1">
    <citation type="submission" date="2020-06" db="EMBL/GenBank/DDBJ databases">
        <authorList>
            <person name="Li R."/>
            <person name="Bekaert M."/>
        </authorList>
    </citation>
    <scope>NUCLEOTIDE SEQUENCE [LARGE SCALE GENOMIC DNA]</scope>
    <source>
        <strain evidence="2">wild</strain>
    </source>
</reference>
<gene>
    <name evidence="1" type="ORF">MCOR_30467</name>
</gene>
<evidence type="ECO:0000313" key="2">
    <source>
        <dbReference type="Proteomes" id="UP000507470"/>
    </source>
</evidence>
<sequence>MSTFVYGDSRARQLKDHIPMAVSKFFPGKTIGQITDLANQHLASKSGKKLLYIVGGICNLTKKLNTDRSSTYEEVVFQPSPNVLFDYLGQMQSGKDLLAGNDCVPIYCTVPTMSLKTWNEIRLAQKKTSYLQFESQYVQMQEELNSTILQVNKKIVQFNFDNGYNTPHIHQCIMKCKKGKYWFYYNRYVDGVHPDDSVVRIWAHQINNAIVENYKRSISSENARQRYQRQIFTNPDDKNLKVRVSRL</sequence>
<dbReference type="EMBL" id="CACVKT020005586">
    <property type="protein sequence ID" value="CAC5395840.1"/>
    <property type="molecule type" value="Genomic_DNA"/>
</dbReference>
<keyword evidence="2" id="KW-1185">Reference proteome</keyword>
<dbReference type="AlphaFoldDB" id="A0A6J8CLW6"/>
<dbReference type="OrthoDB" id="10303912at2759"/>
<dbReference type="Proteomes" id="UP000507470">
    <property type="component" value="Unassembled WGS sequence"/>
</dbReference>
<dbReference type="SUPFAM" id="SSF52266">
    <property type="entry name" value="SGNH hydrolase"/>
    <property type="match status" value="1"/>
</dbReference>
<dbReference type="InterPro" id="IPR036514">
    <property type="entry name" value="SGNH_hydro_sf"/>
</dbReference>
<protein>
    <submittedName>
        <fullName evidence="1">Uncharacterized protein</fullName>
    </submittedName>
</protein>
<accession>A0A6J8CLW6</accession>
<proteinExistence type="predicted"/>
<name>A0A6J8CLW6_MYTCO</name>
<organism evidence="1 2">
    <name type="scientific">Mytilus coruscus</name>
    <name type="common">Sea mussel</name>
    <dbReference type="NCBI Taxonomy" id="42192"/>
    <lineage>
        <taxon>Eukaryota</taxon>
        <taxon>Metazoa</taxon>
        <taxon>Spiralia</taxon>
        <taxon>Lophotrochozoa</taxon>
        <taxon>Mollusca</taxon>
        <taxon>Bivalvia</taxon>
        <taxon>Autobranchia</taxon>
        <taxon>Pteriomorphia</taxon>
        <taxon>Mytilida</taxon>
        <taxon>Mytiloidea</taxon>
        <taxon>Mytilidae</taxon>
        <taxon>Mytilinae</taxon>
        <taxon>Mytilus</taxon>
    </lineage>
</organism>